<organism evidence="2 3">
    <name type="scientific">Streptomyces carminius</name>
    <dbReference type="NCBI Taxonomy" id="2665496"/>
    <lineage>
        <taxon>Bacteria</taxon>
        <taxon>Bacillati</taxon>
        <taxon>Actinomycetota</taxon>
        <taxon>Actinomycetes</taxon>
        <taxon>Kitasatosporales</taxon>
        <taxon>Streptomycetaceae</taxon>
        <taxon>Streptomyces</taxon>
    </lineage>
</organism>
<dbReference type="Proteomes" id="UP000230407">
    <property type="component" value="Unassembled WGS sequence"/>
</dbReference>
<accession>A0A2M8MCU3</accession>
<comment type="caution">
    <text evidence="2">The sequence shown here is derived from an EMBL/GenBank/DDBJ whole genome shotgun (WGS) entry which is preliminary data.</text>
</comment>
<dbReference type="AlphaFoldDB" id="A0A2M8MCU3"/>
<evidence type="ECO:0000313" key="3">
    <source>
        <dbReference type="Proteomes" id="UP000230407"/>
    </source>
</evidence>
<sequence>MRTGVPPQPGPGGRKTPRAAEAGAAPQIQLVEATDTTAVGAADEVVDGLLDEGCPPGDVLVLTTGDPHPWARHEMSFGEDAYWRQQAEGEDVFYACASAAGRTRRRAVVVLAVNGGTDEQAAEALPAALARTGSRLVVCGDPRRLRSLL</sequence>
<feature type="compositionally biased region" description="Pro residues" evidence="1">
    <location>
        <begin position="1"/>
        <end position="10"/>
    </location>
</feature>
<name>A0A2M8MCU3_9ACTN</name>
<protein>
    <submittedName>
        <fullName evidence="2">Uncharacterized protein</fullName>
    </submittedName>
</protein>
<proteinExistence type="predicted"/>
<feature type="region of interest" description="Disordered" evidence="1">
    <location>
        <begin position="1"/>
        <end position="25"/>
    </location>
</feature>
<dbReference type="EMBL" id="PGGW01000005">
    <property type="protein sequence ID" value="PJF02037.1"/>
    <property type="molecule type" value="Genomic_DNA"/>
</dbReference>
<evidence type="ECO:0000313" key="2">
    <source>
        <dbReference type="EMBL" id="PJF02037.1"/>
    </source>
</evidence>
<evidence type="ECO:0000256" key="1">
    <source>
        <dbReference type="SAM" id="MobiDB-lite"/>
    </source>
</evidence>
<gene>
    <name evidence="2" type="ORF">CUT44_00275</name>
</gene>
<keyword evidence="3" id="KW-1185">Reference proteome</keyword>
<reference evidence="2 3" key="1">
    <citation type="submission" date="2017-11" db="EMBL/GenBank/DDBJ databases">
        <title>Streptomyces carmine sp. nov., a novel actinomycete isolated from Sophora alopecuroides in Xinjiang, China.</title>
        <authorList>
            <person name="Wang Y."/>
            <person name="Luo X."/>
            <person name="Wan C."/>
            <person name="Zhang L."/>
        </authorList>
    </citation>
    <scope>NUCLEOTIDE SEQUENCE [LARGE SCALE GENOMIC DNA]</scope>
    <source>
        <strain evidence="2 3">TRM SA0054</strain>
    </source>
</reference>